<evidence type="ECO:0000313" key="1">
    <source>
        <dbReference type="EMBL" id="CAG8676387.1"/>
    </source>
</evidence>
<gene>
    <name evidence="1" type="ORF">PBRASI_LOCUS11570</name>
</gene>
<proteinExistence type="predicted"/>
<feature type="non-terminal residue" evidence="1">
    <location>
        <position position="1"/>
    </location>
</feature>
<name>A0A9N9HHN8_9GLOM</name>
<reference evidence="1" key="1">
    <citation type="submission" date="2021-06" db="EMBL/GenBank/DDBJ databases">
        <authorList>
            <person name="Kallberg Y."/>
            <person name="Tangrot J."/>
            <person name="Rosling A."/>
        </authorList>
    </citation>
    <scope>NUCLEOTIDE SEQUENCE</scope>
    <source>
        <strain evidence="1">BR232B</strain>
    </source>
</reference>
<accession>A0A9N9HHN8</accession>
<protein>
    <submittedName>
        <fullName evidence="1">9206_t:CDS:1</fullName>
    </submittedName>
</protein>
<comment type="caution">
    <text evidence="1">The sequence shown here is derived from an EMBL/GenBank/DDBJ whole genome shotgun (WGS) entry which is preliminary data.</text>
</comment>
<evidence type="ECO:0000313" key="2">
    <source>
        <dbReference type="Proteomes" id="UP000789739"/>
    </source>
</evidence>
<dbReference type="Proteomes" id="UP000789739">
    <property type="component" value="Unassembled WGS sequence"/>
</dbReference>
<dbReference type="AlphaFoldDB" id="A0A9N9HHN8"/>
<organism evidence="1 2">
    <name type="scientific">Paraglomus brasilianum</name>
    <dbReference type="NCBI Taxonomy" id="144538"/>
    <lineage>
        <taxon>Eukaryota</taxon>
        <taxon>Fungi</taxon>
        <taxon>Fungi incertae sedis</taxon>
        <taxon>Mucoromycota</taxon>
        <taxon>Glomeromycotina</taxon>
        <taxon>Glomeromycetes</taxon>
        <taxon>Paraglomerales</taxon>
        <taxon>Paraglomeraceae</taxon>
        <taxon>Paraglomus</taxon>
    </lineage>
</organism>
<keyword evidence="2" id="KW-1185">Reference proteome</keyword>
<dbReference type="EMBL" id="CAJVPI010005941">
    <property type="protein sequence ID" value="CAG8676387.1"/>
    <property type="molecule type" value="Genomic_DNA"/>
</dbReference>
<sequence length="125" mass="14423">ALIVSNRVPAVTGGCPSWLINSFIDILQTDPPPRKKSWSSRCLNCMLKLFHWVYRMIRYYIFRFRKSSMKGSNKTAVNDIANPPDNKKLDSVRSQILNHFTRQEYIVSLTSIRKMKGTMGELKLG</sequence>